<comment type="caution">
    <text evidence="2">The sequence shown here is derived from an EMBL/GenBank/DDBJ whole genome shotgun (WGS) entry which is preliminary data.</text>
</comment>
<feature type="region of interest" description="Disordered" evidence="1">
    <location>
        <begin position="393"/>
        <end position="442"/>
    </location>
</feature>
<accession>A0A2A5QWU0</accession>
<gene>
    <name evidence="2" type="ORF">CP557_12505</name>
</gene>
<name>A0A2A5QWU0_9EURY</name>
<dbReference type="OrthoDB" id="387021at2157"/>
<protein>
    <submittedName>
        <fullName evidence="2">Uncharacterized protein</fullName>
    </submittedName>
</protein>
<dbReference type="RefSeq" id="WP_097380216.1">
    <property type="nucleotide sequence ID" value="NZ_NXNI01000001.1"/>
</dbReference>
<dbReference type="EMBL" id="NXNI01000001">
    <property type="protein sequence ID" value="PCR91274.1"/>
    <property type="molecule type" value="Genomic_DNA"/>
</dbReference>
<keyword evidence="3" id="KW-1185">Reference proteome</keyword>
<dbReference type="AlphaFoldDB" id="A0A2A5QWU0"/>
<evidence type="ECO:0000313" key="3">
    <source>
        <dbReference type="Proteomes" id="UP000219689"/>
    </source>
</evidence>
<reference evidence="2 3" key="1">
    <citation type="submission" date="2017-09" db="EMBL/GenBank/DDBJ databases">
        <title>Genome sequences of Natrinema ejinorence JCM 13890T.</title>
        <authorList>
            <person name="Roh S.W."/>
            <person name="Kim Y.B."/>
            <person name="Kim J.Y."/>
        </authorList>
    </citation>
    <scope>NUCLEOTIDE SEQUENCE [LARGE SCALE GENOMIC DNA]</scope>
    <source>
        <strain evidence="2 3">JCM 13890</strain>
    </source>
</reference>
<proteinExistence type="predicted"/>
<organism evidence="2 3">
    <name type="scientific">Natrinema ejinorense</name>
    <dbReference type="NCBI Taxonomy" id="373386"/>
    <lineage>
        <taxon>Archaea</taxon>
        <taxon>Methanobacteriati</taxon>
        <taxon>Methanobacteriota</taxon>
        <taxon>Stenosarchaea group</taxon>
        <taxon>Halobacteria</taxon>
        <taxon>Halobacteriales</taxon>
        <taxon>Natrialbaceae</taxon>
        <taxon>Natrinema</taxon>
    </lineage>
</organism>
<dbReference type="Proteomes" id="UP000219689">
    <property type="component" value="Unassembled WGS sequence"/>
</dbReference>
<evidence type="ECO:0000256" key="1">
    <source>
        <dbReference type="SAM" id="MobiDB-lite"/>
    </source>
</evidence>
<sequence>MRRLAVRLLFGVAVLCGIVAGSAAGTTVRPDPADGNVTMYRAHDGVDLENVSDVRAGIENASRLVVNETLVVEIESDRLAAELEAENASPTAALFDSSGTDPTDRDVVLEWSGPPGLQRNNVPLGPENTTVHRHGNETYVVVDTRSVDPEKGSFSDIPSYSIRVGSGAEALEWHGQSVRFYRHAVEVRGLSDGEPLPAEPIRRRVEVHVGSTDDLEARLELEDGGTRTEGIEPAERDGEFAFDLSDVDHGTAYTLEVRRAGETARTIRGTVLQPHARLEVRDANATTNASYRNASKAINATVTLANGGAVRILDPTADSTYDREAISPNETHNVTLSLVTSDGVVSPAAEAEVHVYLDRESDAFEPHYPNGSPAAVVHENGSVTQYAADFEAPTADVVDDPSETERPTADENESATEPSETEHTTSNTTHPTDEPSDEDVVPGFTAAVAVAVLLPFTRQIGRRT</sequence>
<evidence type="ECO:0000313" key="2">
    <source>
        <dbReference type="EMBL" id="PCR91274.1"/>
    </source>
</evidence>